<keyword evidence="9" id="KW-0805">Transcription regulation</keyword>
<dbReference type="GO" id="GO:0007017">
    <property type="term" value="P:microtubule-based process"/>
    <property type="evidence" value="ECO:0007669"/>
    <property type="project" value="InterPro"/>
</dbReference>
<feature type="region of interest" description="Disordered" evidence="17">
    <location>
        <begin position="216"/>
        <end position="250"/>
    </location>
</feature>
<dbReference type="InterPro" id="IPR037103">
    <property type="entry name" value="Tubulin/FtsZ-like_C"/>
</dbReference>
<dbReference type="GO" id="GO:0005874">
    <property type="term" value="C:microtubule"/>
    <property type="evidence" value="ECO:0007669"/>
    <property type="project" value="UniProtKB-KW"/>
</dbReference>
<dbReference type="InterPro" id="IPR036638">
    <property type="entry name" value="HLH_DNA-bd_sf"/>
</dbReference>
<dbReference type="PRINTS" id="PR01162">
    <property type="entry name" value="ALPHATUBULIN"/>
</dbReference>
<evidence type="ECO:0000256" key="5">
    <source>
        <dbReference type="ARBA" id="ARBA00022701"/>
    </source>
</evidence>
<dbReference type="Pfam" id="PF23177">
    <property type="entry name" value="bHLH_IRO3"/>
    <property type="match status" value="1"/>
</dbReference>
<dbReference type="Gene3D" id="1.10.287.600">
    <property type="entry name" value="Helix hairpin bin"/>
    <property type="match status" value="1"/>
</dbReference>
<keyword evidence="8" id="KW-0460">Magnesium</keyword>
<keyword evidence="4" id="KW-0963">Cytoplasm</keyword>
<keyword evidence="13" id="KW-0539">Nucleus</keyword>
<dbReference type="InterPro" id="IPR036525">
    <property type="entry name" value="Tubulin/FtsZ_GTPase_sf"/>
</dbReference>
<evidence type="ECO:0000256" key="17">
    <source>
        <dbReference type="SAM" id="MobiDB-lite"/>
    </source>
</evidence>
<dbReference type="FunFam" id="3.30.1330.20:FF:000001">
    <property type="entry name" value="Tubulin alpha chain"/>
    <property type="match status" value="1"/>
</dbReference>
<keyword evidence="11" id="KW-0342">GTP-binding</keyword>
<evidence type="ECO:0000313" key="20">
    <source>
        <dbReference type="Proteomes" id="UP000834106"/>
    </source>
</evidence>
<dbReference type="InterPro" id="IPR018316">
    <property type="entry name" value="Tubulin/FtsZ_2-layer-sand-dom"/>
</dbReference>
<evidence type="ECO:0000256" key="12">
    <source>
        <dbReference type="ARBA" id="ARBA00023163"/>
    </source>
</evidence>
<dbReference type="GO" id="GO:0005737">
    <property type="term" value="C:cytoplasm"/>
    <property type="evidence" value="ECO:0007669"/>
    <property type="project" value="UniProtKB-SubCell"/>
</dbReference>
<dbReference type="SUPFAM" id="SSF52490">
    <property type="entry name" value="Tubulin nucleotide-binding domain-like"/>
    <property type="match status" value="1"/>
</dbReference>
<evidence type="ECO:0000256" key="16">
    <source>
        <dbReference type="SAM" id="Coils"/>
    </source>
</evidence>
<dbReference type="GO" id="GO:0005634">
    <property type="term" value="C:nucleus"/>
    <property type="evidence" value="ECO:0007669"/>
    <property type="project" value="UniProtKB-SubCell"/>
</dbReference>
<name>A0AAD2A3I9_9LAMI</name>
<evidence type="ECO:0000256" key="2">
    <source>
        <dbReference type="ARBA" id="ARBA00004496"/>
    </source>
</evidence>
<dbReference type="InterPro" id="IPR008280">
    <property type="entry name" value="Tub_FtsZ_C"/>
</dbReference>
<dbReference type="InterPro" id="IPR000217">
    <property type="entry name" value="Tubulin"/>
</dbReference>
<accession>A0AAD2A3I9</accession>
<evidence type="ECO:0000256" key="13">
    <source>
        <dbReference type="ARBA" id="ARBA00023242"/>
    </source>
</evidence>
<organism evidence="19 20">
    <name type="scientific">Fraxinus pennsylvanica</name>
    <dbReference type="NCBI Taxonomy" id="56036"/>
    <lineage>
        <taxon>Eukaryota</taxon>
        <taxon>Viridiplantae</taxon>
        <taxon>Streptophyta</taxon>
        <taxon>Embryophyta</taxon>
        <taxon>Tracheophyta</taxon>
        <taxon>Spermatophyta</taxon>
        <taxon>Magnoliopsida</taxon>
        <taxon>eudicotyledons</taxon>
        <taxon>Gunneridae</taxon>
        <taxon>Pentapetalae</taxon>
        <taxon>asterids</taxon>
        <taxon>lamiids</taxon>
        <taxon>Lamiales</taxon>
        <taxon>Oleaceae</taxon>
        <taxon>Oleeae</taxon>
        <taxon>Fraxinus</taxon>
    </lineage>
</organism>
<dbReference type="GO" id="GO:0046983">
    <property type="term" value="F:protein dimerization activity"/>
    <property type="evidence" value="ECO:0007669"/>
    <property type="project" value="InterPro"/>
</dbReference>
<gene>
    <name evidence="19" type="ORF">FPE_LOCUS28093</name>
</gene>
<dbReference type="PROSITE" id="PS50888">
    <property type="entry name" value="BHLH"/>
    <property type="match status" value="1"/>
</dbReference>
<comment type="similarity">
    <text evidence="3">Belongs to the tubulin family.</text>
</comment>
<dbReference type="EMBL" id="OU503052">
    <property type="protein sequence ID" value="CAI9780663.1"/>
    <property type="molecule type" value="Genomic_DNA"/>
</dbReference>
<dbReference type="GO" id="GO:0003677">
    <property type="term" value="F:DNA binding"/>
    <property type="evidence" value="ECO:0007669"/>
    <property type="project" value="UniProtKB-KW"/>
</dbReference>
<evidence type="ECO:0000256" key="1">
    <source>
        <dbReference type="ARBA" id="ARBA00004123"/>
    </source>
</evidence>
<keyword evidence="6" id="KW-0547">Nucleotide-binding</keyword>
<dbReference type="GO" id="GO:0016787">
    <property type="term" value="F:hydrolase activity"/>
    <property type="evidence" value="ECO:0007669"/>
    <property type="project" value="UniProtKB-KW"/>
</dbReference>
<dbReference type="InterPro" id="IPR002452">
    <property type="entry name" value="Alpha_tubulin"/>
</dbReference>
<evidence type="ECO:0000256" key="10">
    <source>
        <dbReference type="ARBA" id="ARBA00023125"/>
    </source>
</evidence>
<feature type="domain" description="BHLH" evidence="18">
    <location>
        <begin position="62"/>
        <end position="112"/>
    </location>
</feature>
<keyword evidence="12" id="KW-0804">Transcription</keyword>
<keyword evidence="7" id="KW-0378">Hydrolase</keyword>
<comment type="function">
    <text evidence="14">Tubulin is the major constituent of microtubules, a cylinder consisting of laterally associated linear protofilaments composed of alpha- and beta-tubulin heterodimers. Microtubules grow by the addition of GTP-tubulin dimers to the microtubule end, where a stabilizing cap forms. Below the cap, tubulin dimers are in GDP-bound state, owing to GTPase activity of alpha-tubulin.</text>
</comment>
<dbReference type="InterPro" id="IPR003008">
    <property type="entry name" value="Tubulin_FtsZ_GTPase"/>
</dbReference>
<dbReference type="SUPFAM" id="SSF47459">
    <property type="entry name" value="HLH, helix-loop-helix DNA-binding domain"/>
    <property type="match status" value="1"/>
</dbReference>
<dbReference type="Gene3D" id="3.30.1330.20">
    <property type="entry name" value="Tubulin/FtsZ, C-terminal domain"/>
    <property type="match status" value="1"/>
</dbReference>
<feature type="coiled-coil region" evidence="16">
    <location>
        <begin position="137"/>
        <end position="164"/>
    </location>
</feature>
<dbReference type="Proteomes" id="UP000834106">
    <property type="component" value="Chromosome 17"/>
</dbReference>
<evidence type="ECO:0000259" key="18">
    <source>
        <dbReference type="PROSITE" id="PS50888"/>
    </source>
</evidence>
<protein>
    <recommendedName>
        <fullName evidence="18">BHLH domain-containing protein</fullName>
    </recommendedName>
</protein>
<evidence type="ECO:0000256" key="15">
    <source>
        <dbReference type="ARBA" id="ARBA00049117"/>
    </source>
</evidence>
<comment type="subcellular location">
    <subcellularLocation>
        <location evidence="2">Cytoplasm</location>
    </subcellularLocation>
    <subcellularLocation>
        <location evidence="1">Nucleus</location>
    </subcellularLocation>
</comment>
<dbReference type="CDD" id="cd11446">
    <property type="entry name" value="bHLH_AtILR3_like"/>
    <property type="match status" value="1"/>
</dbReference>
<dbReference type="SMART" id="SM00864">
    <property type="entry name" value="Tubulin"/>
    <property type="match status" value="1"/>
</dbReference>
<dbReference type="SMART" id="SM00865">
    <property type="entry name" value="Tubulin_C"/>
    <property type="match status" value="1"/>
</dbReference>
<proteinExistence type="inferred from homology"/>
<dbReference type="InterPro" id="IPR011598">
    <property type="entry name" value="bHLH_dom"/>
</dbReference>
<dbReference type="GO" id="GO:0005200">
    <property type="term" value="F:structural constituent of cytoskeleton"/>
    <property type="evidence" value="ECO:0007669"/>
    <property type="project" value="InterPro"/>
</dbReference>
<evidence type="ECO:0000256" key="4">
    <source>
        <dbReference type="ARBA" id="ARBA00022490"/>
    </source>
</evidence>
<dbReference type="Pfam" id="PF03953">
    <property type="entry name" value="Tubulin_C"/>
    <property type="match status" value="1"/>
</dbReference>
<dbReference type="Gene3D" id="3.40.50.1440">
    <property type="entry name" value="Tubulin/FtsZ, GTPase domain"/>
    <property type="match status" value="1"/>
</dbReference>
<dbReference type="GO" id="GO:0005525">
    <property type="term" value="F:GTP binding"/>
    <property type="evidence" value="ECO:0007669"/>
    <property type="project" value="UniProtKB-KW"/>
</dbReference>
<dbReference type="AlphaFoldDB" id="A0AAD2A3I9"/>
<evidence type="ECO:0000256" key="9">
    <source>
        <dbReference type="ARBA" id="ARBA00023015"/>
    </source>
</evidence>
<comment type="catalytic activity">
    <reaction evidence="15">
        <text>GTP + H2O = GDP + phosphate + H(+)</text>
        <dbReference type="Rhea" id="RHEA:19669"/>
        <dbReference type="ChEBI" id="CHEBI:15377"/>
        <dbReference type="ChEBI" id="CHEBI:15378"/>
        <dbReference type="ChEBI" id="CHEBI:37565"/>
        <dbReference type="ChEBI" id="CHEBI:43474"/>
        <dbReference type="ChEBI" id="CHEBI:58189"/>
    </reaction>
    <physiologicalReaction direction="left-to-right" evidence="15">
        <dbReference type="Rhea" id="RHEA:19670"/>
    </physiologicalReaction>
</comment>
<dbReference type="PANTHER" id="PTHR11588">
    <property type="entry name" value="TUBULIN"/>
    <property type="match status" value="1"/>
</dbReference>
<dbReference type="CDD" id="cd02186">
    <property type="entry name" value="alpha_tubulin"/>
    <property type="match status" value="1"/>
</dbReference>
<evidence type="ECO:0000256" key="6">
    <source>
        <dbReference type="ARBA" id="ARBA00022741"/>
    </source>
</evidence>
<sequence length="531" mass="59210">MAIRHTPTRGIYTLTPTHLDGHLQILKFKVSKMVSEATDSDSDHLNVVARLHPNKKNPGKVPKKIHKAEREKLKRDHMNVLFSELGKALEPEYPNNGKACILKDTIRLMGELLTQVDSLKKEHATLLSESNYVTTEKNELNEENSALEAQIKRLQCQIEEKVHLQNASISQPENNTIVQLPEDHPTFPLAGHASQATSILGPVYVMPLHPDSQLYAGSGSHAHVNLPTPPSNVSKPRPRYPSSSDSWPSNVLTKQPNVSTAVVEPYNSVLSTHSLLEHTDVAVLLDNEAIYDICRKSLDIERPTYTNLNRLISQVISSLTASLRFDGALNVDVNEFQTNLVPYPRIHFMLSSYAPVISAEKAYHEQLSVAEITNTAFEPSSMMVKCDPRHGKYMACCLMYRGDVVPKDVNAAVATIKTKRTIQFVDWCPTGFKCGINYQPPTVVPGGDLARVQRAVCMISNSTSVAEVFSRIDHKFDLMYAKRAFVHWYVGEGMEEGEFSEAREDLAALEKDYEEVGAESAEGDEDEGEDY</sequence>
<evidence type="ECO:0000256" key="3">
    <source>
        <dbReference type="ARBA" id="ARBA00009636"/>
    </source>
</evidence>
<evidence type="ECO:0000256" key="7">
    <source>
        <dbReference type="ARBA" id="ARBA00022801"/>
    </source>
</evidence>
<evidence type="ECO:0000256" key="14">
    <source>
        <dbReference type="ARBA" id="ARBA00034296"/>
    </source>
</evidence>
<evidence type="ECO:0000313" key="19">
    <source>
        <dbReference type="EMBL" id="CAI9780663.1"/>
    </source>
</evidence>
<dbReference type="PRINTS" id="PR01161">
    <property type="entry name" value="TUBULIN"/>
</dbReference>
<dbReference type="FunFam" id="1.10.287.600:FF:000005">
    <property type="entry name" value="Tubulin alpha chain"/>
    <property type="match status" value="1"/>
</dbReference>
<keyword evidence="20" id="KW-1185">Reference proteome</keyword>
<dbReference type="InterPro" id="IPR057075">
    <property type="entry name" value="bHLH_IRO3"/>
</dbReference>
<reference evidence="19" key="1">
    <citation type="submission" date="2023-05" db="EMBL/GenBank/DDBJ databases">
        <authorList>
            <person name="Huff M."/>
        </authorList>
    </citation>
    <scope>NUCLEOTIDE SEQUENCE</scope>
</reference>
<keyword evidence="16" id="KW-0175">Coiled coil</keyword>
<keyword evidence="5" id="KW-0493">Microtubule</keyword>
<evidence type="ECO:0000256" key="11">
    <source>
        <dbReference type="ARBA" id="ARBA00023134"/>
    </source>
</evidence>
<feature type="compositionally biased region" description="Polar residues" evidence="17">
    <location>
        <begin position="241"/>
        <end position="250"/>
    </location>
</feature>
<dbReference type="InterPro" id="IPR023123">
    <property type="entry name" value="Tubulin_C"/>
</dbReference>
<evidence type="ECO:0000256" key="8">
    <source>
        <dbReference type="ARBA" id="ARBA00022842"/>
    </source>
</evidence>
<dbReference type="SUPFAM" id="SSF55307">
    <property type="entry name" value="Tubulin C-terminal domain-like"/>
    <property type="match status" value="1"/>
</dbReference>
<keyword evidence="10" id="KW-0238">DNA-binding</keyword>